<dbReference type="InterPro" id="IPR036052">
    <property type="entry name" value="TrpB-like_PALP_sf"/>
</dbReference>
<evidence type="ECO:0000256" key="8">
    <source>
        <dbReference type="ARBA" id="ARBA00022679"/>
    </source>
</evidence>
<evidence type="ECO:0000313" key="11">
    <source>
        <dbReference type="EMBL" id="MFC7605112.1"/>
    </source>
</evidence>
<comment type="similarity">
    <text evidence="4">Belongs to the cysteine synthase/cystathionine beta-synthase family. SbnA subfamily.</text>
</comment>
<proteinExistence type="inferred from homology"/>
<dbReference type="EMBL" id="JBHTEE010000001">
    <property type="protein sequence ID" value="MFC7605112.1"/>
    <property type="molecule type" value="Genomic_DNA"/>
</dbReference>
<comment type="subunit">
    <text evidence="5">Homodimer.</text>
</comment>
<keyword evidence="9" id="KW-0663">Pyridoxal phosphate</keyword>
<comment type="function">
    <text evidence="2">Catalyzes the synthesis of N-((2S)-2-amino-2-carboxyethyl)-L-glutamate (ACEGA) from O-phospho-L-serine and L-glutamate. Involved in the biosynthesis of L-2,3-diaminopropionic acid (L-Dap), a precursor of staphyloferrin B and antibiotics.</text>
</comment>
<evidence type="ECO:0000256" key="9">
    <source>
        <dbReference type="ARBA" id="ARBA00022898"/>
    </source>
</evidence>
<dbReference type="PANTHER" id="PTHR10314">
    <property type="entry name" value="CYSTATHIONINE BETA-SYNTHASE"/>
    <property type="match status" value="1"/>
</dbReference>
<protein>
    <recommendedName>
        <fullName evidence="7">N-(2-amino-2-carboxyethyl)-L-glutamate synthase</fullName>
        <ecNumber evidence="6">2.5.1.140</ecNumber>
    </recommendedName>
</protein>
<evidence type="ECO:0000256" key="3">
    <source>
        <dbReference type="ARBA" id="ARBA00004924"/>
    </source>
</evidence>
<comment type="pathway">
    <text evidence="3">Siderophore biosynthesis.</text>
</comment>
<dbReference type="PROSITE" id="PS00901">
    <property type="entry name" value="CYS_SYNTHASE"/>
    <property type="match status" value="1"/>
</dbReference>
<gene>
    <name evidence="11" type="primary">sbnA</name>
    <name evidence="11" type="ORF">ACFQVD_33885</name>
</gene>
<evidence type="ECO:0000256" key="6">
    <source>
        <dbReference type="ARBA" id="ARBA00012331"/>
    </source>
</evidence>
<name>A0ABW2T9H0_9ACTN</name>
<dbReference type="RefSeq" id="WP_343962539.1">
    <property type="nucleotide sequence ID" value="NZ_BAAAGK010000008.1"/>
</dbReference>
<dbReference type="InterPro" id="IPR001216">
    <property type="entry name" value="P-phosphate_BS"/>
</dbReference>
<evidence type="ECO:0000256" key="5">
    <source>
        <dbReference type="ARBA" id="ARBA00011738"/>
    </source>
</evidence>
<evidence type="ECO:0000256" key="7">
    <source>
        <dbReference type="ARBA" id="ARBA00016985"/>
    </source>
</evidence>
<dbReference type="Pfam" id="PF00291">
    <property type="entry name" value="PALP"/>
    <property type="match status" value="1"/>
</dbReference>
<dbReference type="SUPFAM" id="SSF53686">
    <property type="entry name" value="Tryptophan synthase beta subunit-like PLP-dependent enzymes"/>
    <property type="match status" value="1"/>
</dbReference>
<reference evidence="12" key="1">
    <citation type="journal article" date="2019" name="Int. J. Syst. Evol. Microbiol.">
        <title>The Global Catalogue of Microorganisms (GCM) 10K type strain sequencing project: providing services to taxonomists for standard genome sequencing and annotation.</title>
        <authorList>
            <consortium name="The Broad Institute Genomics Platform"/>
            <consortium name="The Broad Institute Genome Sequencing Center for Infectious Disease"/>
            <person name="Wu L."/>
            <person name="Ma J."/>
        </authorList>
    </citation>
    <scope>NUCLEOTIDE SEQUENCE [LARGE SCALE GENOMIC DNA]</scope>
    <source>
        <strain evidence="12">JCM 10083</strain>
    </source>
</reference>
<comment type="caution">
    <text evidence="11">The sequence shown here is derived from an EMBL/GenBank/DDBJ whole genome shotgun (WGS) entry which is preliminary data.</text>
</comment>
<evidence type="ECO:0000256" key="1">
    <source>
        <dbReference type="ARBA" id="ARBA00001933"/>
    </source>
</evidence>
<dbReference type="EC" id="2.5.1.140" evidence="6"/>
<dbReference type="InterPro" id="IPR050214">
    <property type="entry name" value="Cys_Synth/Cystath_Beta-Synth"/>
</dbReference>
<comment type="cofactor">
    <cofactor evidence="1">
        <name>pyridoxal 5'-phosphate</name>
        <dbReference type="ChEBI" id="CHEBI:597326"/>
    </cofactor>
</comment>
<keyword evidence="12" id="KW-1185">Reference proteome</keyword>
<dbReference type="InterPro" id="IPR023927">
    <property type="entry name" value="SbnA"/>
</dbReference>
<evidence type="ECO:0000256" key="4">
    <source>
        <dbReference type="ARBA" id="ARBA00008519"/>
    </source>
</evidence>
<evidence type="ECO:0000313" key="12">
    <source>
        <dbReference type="Proteomes" id="UP001596514"/>
    </source>
</evidence>
<accession>A0ABW2T9H0</accession>
<dbReference type="NCBIfam" id="TIGR03945">
    <property type="entry name" value="PLP_SbnA_fam"/>
    <property type="match status" value="1"/>
</dbReference>
<keyword evidence="8" id="KW-0808">Transferase</keyword>
<organism evidence="11 12">
    <name type="scientific">Streptosporangium amethystogenes subsp. fukuiense</name>
    <dbReference type="NCBI Taxonomy" id="698418"/>
    <lineage>
        <taxon>Bacteria</taxon>
        <taxon>Bacillati</taxon>
        <taxon>Actinomycetota</taxon>
        <taxon>Actinomycetes</taxon>
        <taxon>Streptosporangiales</taxon>
        <taxon>Streptosporangiaceae</taxon>
        <taxon>Streptosporangium</taxon>
    </lineage>
</organism>
<dbReference type="InterPro" id="IPR001926">
    <property type="entry name" value="TrpB-like_PALP"/>
</dbReference>
<feature type="domain" description="Tryptophan synthase beta chain-like PALP" evidence="10">
    <location>
        <begin position="30"/>
        <end position="318"/>
    </location>
</feature>
<evidence type="ECO:0000259" key="10">
    <source>
        <dbReference type="Pfam" id="PF00291"/>
    </source>
</evidence>
<dbReference type="CDD" id="cd01561">
    <property type="entry name" value="CBS_like"/>
    <property type="match status" value="1"/>
</dbReference>
<dbReference type="Proteomes" id="UP001596514">
    <property type="component" value="Unassembled WGS sequence"/>
</dbReference>
<dbReference type="Gene3D" id="3.40.50.1100">
    <property type="match status" value="2"/>
</dbReference>
<evidence type="ECO:0000256" key="2">
    <source>
        <dbReference type="ARBA" id="ARBA00004056"/>
    </source>
</evidence>
<sequence length="350" mass="37560">MSAGYEAIDCAPPGRTTPAVNARIGDGVLSAVGATPLVRLTRLFGDSRARFHAKLESLNPGGSMKDRSAMGMVLGAIERGELIPNQSTVVESSSGNLGIGLAQVCRWFGLRFICVADPKMTAQNLAILAAYGAELDIVREPDNEMGDFLSARIRRVRELVHDIPHAFWPNQYANPLNARAQETIMQEVVRQLDGNVDYLFVATGTCGTIHGCARFVADHGLGTHIVAVDAEGSAIFGEPSCRRLIPGHGAAIRSELYYDGIAHSVARMTDQDCVVGCRRLVGVEAILGGGSSGAVVSAVAQRLAEIPAGANCVLLLPDRGERYLDTIYSDVWVEERFGDIAHLWKEQTTC</sequence>